<reference evidence="2" key="2">
    <citation type="submission" date="2023-05" db="EMBL/GenBank/DDBJ databases">
        <authorList>
            <consortium name="Lawrence Berkeley National Laboratory"/>
            <person name="Steindorff A."/>
            <person name="Hensen N."/>
            <person name="Bonometti L."/>
            <person name="Westerberg I."/>
            <person name="Brannstrom I.O."/>
            <person name="Guillou S."/>
            <person name="Cros-Aarteil S."/>
            <person name="Calhoun S."/>
            <person name="Haridas S."/>
            <person name="Kuo A."/>
            <person name="Mondo S."/>
            <person name="Pangilinan J."/>
            <person name="Riley R."/>
            <person name="Labutti K."/>
            <person name="Andreopoulos B."/>
            <person name="Lipzen A."/>
            <person name="Chen C."/>
            <person name="Yanf M."/>
            <person name="Daum C."/>
            <person name="Ng V."/>
            <person name="Clum A."/>
            <person name="Ohm R."/>
            <person name="Martin F."/>
            <person name="Silar P."/>
            <person name="Natvig D."/>
            <person name="Lalanne C."/>
            <person name="Gautier V."/>
            <person name="Ament-Velasquez S.L."/>
            <person name="Kruys A."/>
            <person name="Hutchinson M.I."/>
            <person name="Powell A.J."/>
            <person name="Barry K."/>
            <person name="Miller A.N."/>
            <person name="Grigoriev I.V."/>
            <person name="Debuchy R."/>
            <person name="Gladieux P."/>
            <person name="Thoren M.H."/>
            <person name="Johannesson H."/>
        </authorList>
    </citation>
    <scope>NUCLEOTIDE SEQUENCE</scope>
    <source>
        <strain evidence="2">PSN243</strain>
    </source>
</reference>
<feature type="chain" id="PRO_5043317210" evidence="1">
    <location>
        <begin position="20"/>
        <end position="79"/>
    </location>
</feature>
<reference evidence="2" key="1">
    <citation type="journal article" date="2023" name="Mol. Phylogenet. Evol.">
        <title>Genome-scale phylogeny and comparative genomics of the fungal order Sordariales.</title>
        <authorList>
            <person name="Hensen N."/>
            <person name="Bonometti L."/>
            <person name="Westerberg I."/>
            <person name="Brannstrom I.O."/>
            <person name="Guillou S."/>
            <person name="Cros-Aarteil S."/>
            <person name="Calhoun S."/>
            <person name="Haridas S."/>
            <person name="Kuo A."/>
            <person name="Mondo S."/>
            <person name="Pangilinan J."/>
            <person name="Riley R."/>
            <person name="LaButti K."/>
            <person name="Andreopoulos B."/>
            <person name="Lipzen A."/>
            <person name="Chen C."/>
            <person name="Yan M."/>
            <person name="Daum C."/>
            <person name="Ng V."/>
            <person name="Clum A."/>
            <person name="Steindorff A."/>
            <person name="Ohm R.A."/>
            <person name="Martin F."/>
            <person name="Silar P."/>
            <person name="Natvig D.O."/>
            <person name="Lalanne C."/>
            <person name="Gautier V."/>
            <person name="Ament-Velasquez S.L."/>
            <person name="Kruys A."/>
            <person name="Hutchinson M.I."/>
            <person name="Powell A.J."/>
            <person name="Barry K."/>
            <person name="Miller A.N."/>
            <person name="Grigoriev I.V."/>
            <person name="Debuchy R."/>
            <person name="Gladieux P."/>
            <person name="Hiltunen Thoren M."/>
            <person name="Johannesson H."/>
        </authorList>
    </citation>
    <scope>NUCLEOTIDE SEQUENCE</scope>
    <source>
        <strain evidence="2">PSN243</strain>
    </source>
</reference>
<evidence type="ECO:0000256" key="1">
    <source>
        <dbReference type="SAM" id="SignalP"/>
    </source>
</evidence>
<evidence type="ECO:0000313" key="3">
    <source>
        <dbReference type="Proteomes" id="UP001321760"/>
    </source>
</evidence>
<keyword evidence="3" id="KW-1185">Reference proteome</keyword>
<feature type="signal peptide" evidence="1">
    <location>
        <begin position="1"/>
        <end position="19"/>
    </location>
</feature>
<proteinExistence type="predicted"/>
<accession>A0AAV9GIB0</accession>
<dbReference type="EMBL" id="MU865952">
    <property type="protein sequence ID" value="KAK4447088.1"/>
    <property type="molecule type" value="Genomic_DNA"/>
</dbReference>
<evidence type="ECO:0000313" key="2">
    <source>
        <dbReference type="EMBL" id="KAK4447088.1"/>
    </source>
</evidence>
<dbReference type="AlphaFoldDB" id="A0AAV9GIB0"/>
<dbReference type="Proteomes" id="UP001321760">
    <property type="component" value="Unassembled WGS sequence"/>
</dbReference>
<name>A0AAV9GIB0_9PEZI</name>
<organism evidence="2 3">
    <name type="scientific">Podospora aff. communis PSN243</name>
    <dbReference type="NCBI Taxonomy" id="3040156"/>
    <lineage>
        <taxon>Eukaryota</taxon>
        <taxon>Fungi</taxon>
        <taxon>Dikarya</taxon>
        <taxon>Ascomycota</taxon>
        <taxon>Pezizomycotina</taxon>
        <taxon>Sordariomycetes</taxon>
        <taxon>Sordariomycetidae</taxon>
        <taxon>Sordariales</taxon>
        <taxon>Podosporaceae</taxon>
        <taxon>Podospora</taxon>
    </lineage>
</organism>
<gene>
    <name evidence="2" type="ORF">QBC34DRAFT_382610</name>
</gene>
<sequence>MKSLTIVAALFGAAALAAPAPEPAPAAVNEGTFITSRDFVGTLQKRGCPAGSLCQNGKCSFYSCSSSGWCTWNPSSISC</sequence>
<protein>
    <submittedName>
        <fullName evidence="2">Uncharacterized protein</fullName>
    </submittedName>
</protein>
<comment type="caution">
    <text evidence="2">The sequence shown here is derived from an EMBL/GenBank/DDBJ whole genome shotgun (WGS) entry which is preliminary data.</text>
</comment>
<keyword evidence="1" id="KW-0732">Signal</keyword>